<dbReference type="Proteomes" id="UP000790377">
    <property type="component" value="Unassembled WGS sequence"/>
</dbReference>
<evidence type="ECO:0000313" key="1">
    <source>
        <dbReference type="EMBL" id="KAH7911351.1"/>
    </source>
</evidence>
<organism evidence="1 2">
    <name type="scientific">Hygrophoropsis aurantiaca</name>
    <dbReference type="NCBI Taxonomy" id="72124"/>
    <lineage>
        <taxon>Eukaryota</taxon>
        <taxon>Fungi</taxon>
        <taxon>Dikarya</taxon>
        <taxon>Basidiomycota</taxon>
        <taxon>Agaricomycotina</taxon>
        <taxon>Agaricomycetes</taxon>
        <taxon>Agaricomycetidae</taxon>
        <taxon>Boletales</taxon>
        <taxon>Coniophorineae</taxon>
        <taxon>Hygrophoropsidaceae</taxon>
        <taxon>Hygrophoropsis</taxon>
    </lineage>
</organism>
<reference evidence="1" key="1">
    <citation type="journal article" date="2021" name="New Phytol.">
        <title>Evolutionary innovations through gain and loss of genes in the ectomycorrhizal Boletales.</title>
        <authorList>
            <person name="Wu G."/>
            <person name="Miyauchi S."/>
            <person name="Morin E."/>
            <person name="Kuo A."/>
            <person name="Drula E."/>
            <person name="Varga T."/>
            <person name="Kohler A."/>
            <person name="Feng B."/>
            <person name="Cao Y."/>
            <person name="Lipzen A."/>
            <person name="Daum C."/>
            <person name="Hundley H."/>
            <person name="Pangilinan J."/>
            <person name="Johnson J."/>
            <person name="Barry K."/>
            <person name="LaButti K."/>
            <person name="Ng V."/>
            <person name="Ahrendt S."/>
            <person name="Min B."/>
            <person name="Choi I.G."/>
            <person name="Park H."/>
            <person name="Plett J.M."/>
            <person name="Magnuson J."/>
            <person name="Spatafora J.W."/>
            <person name="Nagy L.G."/>
            <person name="Henrissat B."/>
            <person name="Grigoriev I.V."/>
            <person name="Yang Z.L."/>
            <person name="Xu J."/>
            <person name="Martin F.M."/>
        </authorList>
    </citation>
    <scope>NUCLEOTIDE SEQUENCE</scope>
    <source>
        <strain evidence="1">ATCC 28755</strain>
    </source>
</reference>
<accession>A0ACB8ADQ9</accession>
<evidence type="ECO:0000313" key="2">
    <source>
        <dbReference type="Proteomes" id="UP000790377"/>
    </source>
</evidence>
<dbReference type="EMBL" id="MU267681">
    <property type="protein sequence ID" value="KAH7911351.1"/>
    <property type="molecule type" value="Genomic_DNA"/>
</dbReference>
<gene>
    <name evidence="1" type="ORF">BJ138DRAFT_932926</name>
</gene>
<proteinExistence type="predicted"/>
<keyword evidence="2" id="KW-1185">Reference proteome</keyword>
<sequence>MWRPATREVSGTNDAEETAPPQLAQPSPSAYPRQAPQDHDSGRRGRDDSSAEAPVVITEFTLIITSILTLTLTLKLTLTSCA</sequence>
<comment type="caution">
    <text evidence="1">The sequence shown here is derived from an EMBL/GenBank/DDBJ whole genome shotgun (WGS) entry which is preliminary data.</text>
</comment>
<protein>
    <submittedName>
        <fullName evidence="1">Uncharacterized protein</fullName>
    </submittedName>
</protein>
<name>A0ACB8ADQ9_9AGAM</name>